<sequence length="218" mass="23077">MIRKLAALICLGLAPQWVLAELPPKMTPVEVQAALLLKGNPTRGKAVFAECAGCHRKDGSGRVSGTIPRLAGQHASVILKQLIDIRSGKRINALMAPIVEDPDLSLEAIADAASYAESLPVAGPTGKGPGNQTERGRALYSRDCAGCHGNAGEGDATRYYPRVAAQHYGYLLRELNMIRDGARGNSNADMAAVLKPYAAADLDALADYMSQMPAPVTR</sequence>
<dbReference type="Gene3D" id="1.10.760.10">
    <property type="entry name" value="Cytochrome c-like domain"/>
    <property type="match status" value="2"/>
</dbReference>
<evidence type="ECO:0000313" key="9">
    <source>
        <dbReference type="EMBL" id="MBB4011292.1"/>
    </source>
</evidence>
<evidence type="ECO:0000256" key="2">
    <source>
        <dbReference type="ARBA" id="ARBA00022617"/>
    </source>
</evidence>
<dbReference type="AlphaFoldDB" id="A0A840BI82"/>
<keyword evidence="1" id="KW-0813">Transport</keyword>
<evidence type="ECO:0000256" key="1">
    <source>
        <dbReference type="ARBA" id="ARBA00022448"/>
    </source>
</evidence>
<keyword evidence="3 6" id="KW-0479">Metal-binding</keyword>
<keyword evidence="5 6" id="KW-0408">Iron</keyword>
<dbReference type="SUPFAM" id="SSF46626">
    <property type="entry name" value="Cytochrome c"/>
    <property type="match status" value="2"/>
</dbReference>
<evidence type="ECO:0000256" key="4">
    <source>
        <dbReference type="ARBA" id="ARBA00022982"/>
    </source>
</evidence>
<dbReference type="GO" id="GO:0046872">
    <property type="term" value="F:metal ion binding"/>
    <property type="evidence" value="ECO:0007669"/>
    <property type="project" value="UniProtKB-KW"/>
</dbReference>
<name>A0A840BI82_9RHOO</name>
<dbReference type="InterPro" id="IPR050597">
    <property type="entry name" value="Cytochrome_c_Oxidase_Subunit"/>
</dbReference>
<feature type="chain" id="PRO_5032975666" evidence="7">
    <location>
        <begin position="21"/>
        <end position="218"/>
    </location>
</feature>
<dbReference type="RefSeq" id="WP_183631706.1">
    <property type="nucleotide sequence ID" value="NZ_BAABLE010000011.1"/>
</dbReference>
<dbReference type="PANTHER" id="PTHR33751">
    <property type="entry name" value="CBB3-TYPE CYTOCHROME C OXIDASE SUBUNIT FIXP"/>
    <property type="match status" value="1"/>
</dbReference>
<dbReference type="GO" id="GO:0020037">
    <property type="term" value="F:heme binding"/>
    <property type="evidence" value="ECO:0007669"/>
    <property type="project" value="InterPro"/>
</dbReference>
<organism evidence="9 10">
    <name type="scientific">Niveibacterium umoris</name>
    <dbReference type="NCBI Taxonomy" id="1193620"/>
    <lineage>
        <taxon>Bacteria</taxon>
        <taxon>Pseudomonadati</taxon>
        <taxon>Pseudomonadota</taxon>
        <taxon>Betaproteobacteria</taxon>
        <taxon>Rhodocyclales</taxon>
        <taxon>Rhodocyclaceae</taxon>
        <taxon>Niveibacterium</taxon>
    </lineage>
</organism>
<dbReference type="EMBL" id="JACIET010000001">
    <property type="protein sequence ID" value="MBB4011292.1"/>
    <property type="molecule type" value="Genomic_DNA"/>
</dbReference>
<dbReference type="GO" id="GO:0009055">
    <property type="term" value="F:electron transfer activity"/>
    <property type="evidence" value="ECO:0007669"/>
    <property type="project" value="InterPro"/>
</dbReference>
<keyword evidence="2 6" id="KW-0349">Heme</keyword>
<keyword evidence="10" id="KW-1185">Reference proteome</keyword>
<evidence type="ECO:0000259" key="8">
    <source>
        <dbReference type="PROSITE" id="PS51007"/>
    </source>
</evidence>
<feature type="signal peptide" evidence="7">
    <location>
        <begin position="1"/>
        <end position="20"/>
    </location>
</feature>
<evidence type="ECO:0000256" key="3">
    <source>
        <dbReference type="ARBA" id="ARBA00022723"/>
    </source>
</evidence>
<evidence type="ECO:0000256" key="7">
    <source>
        <dbReference type="SAM" id="SignalP"/>
    </source>
</evidence>
<dbReference type="Pfam" id="PF00034">
    <property type="entry name" value="Cytochrom_C"/>
    <property type="match status" value="2"/>
</dbReference>
<protein>
    <submittedName>
        <fullName evidence="9">Cytochrome c553</fullName>
    </submittedName>
</protein>
<evidence type="ECO:0000313" key="10">
    <source>
        <dbReference type="Proteomes" id="UP000561045"/>
    </source>
</evidence>
<accession>A0A840BI82</accession>
<evidence type="ECO:0000256" key="5">
    <source>
        <dbReference type="ARBA" id="ARBA00023004"/>
    </source>
</evidence>
<dbReference type="InterPro" id="IPR036909">
    <property type="entry name" value="Cyt_c-like_dom_sf"/>
</dbReference>
<dbReference type="PANTHER" id="PTHR33751:SF9">
    <property type="entry name" value="CYTOCHROME C4"/>
    <property type="match status" value="1"/>
</dbReference>
<dbReference type="InterPro" id="IPR009056">
    <property type="entry name" value="Cyt_c-like_dom"/>
</dbReference>
<dbReference type="Proteomes" id="UP000561045">
    <property type="component" value="Unassembled WGS sequence"/>
</dbReference>
<dbReference type="PROSITE" id="PS51007">
    <property type="entry name" value="CYTC"/>
    <property type="match status" value="1"/>
</dbReference>
<keyword evidence="4" id="KW-0249">Electron transport</keyword>
<reference evidence="9 10" key="1">
    <citation type="submission" date="2020-08" db="EMBL/GenBank/DDBJ databases">
        <title>Genomic Encyclopedia of Type Strains, Phase IV (KMG-IV): sequencing the most valuable type-strain genomes for metagenomic binning, comparative biology and taxonomic classification.</title>
        <authorList>
            <person name="Goeker M."/>
        </authorList>
    </citation>
    <scope>NUCLEOTIDE SEQUENCE [LARGE SCALE GENOMIC DNA]</scope>
    <source>
        <strain evidence="9 10">DSM 106739</strain>
    </source>
</reference>
<feature type="domain" description="Cytochrome c" evidence="8">
    <location>
        <begin position="39"/>
        <end position="213"/>
    </location>
</feature>
<evidence type="ECO:0000256" key="6">
    <source>
        <dbReference type="PROSITE-ProRule" id="PRU00433"/>
    </source>
</evidence>
<keyword evidence="7" id="KW-0732">Signal</keyword>
<proteinExistence type="predicted"/>
<gene>
    <name evidence="9" type="ORF">GGR36_000600</name>
</gene>
<comment type="caution">
    <text evidence="9">The sequence shown here is derived from an EMBL/GenBank/DDBJ whole genome shotgun (WGS) entry which is preliminary data.</text>
</comment>